<reference evidence="2 3" key="1">
    <citation type="journal article" date="2020" name="ISME J.">
        <title>Uncovering the hidden diversity of litter-decomposition mechanisms in mushroom-forming fungi.</title>
        <authorList>
            <person name="Floudas D."/>
            <person name="Bentzer J."/>
            <person name="Ahren D."/>
            <person name="Johansson T."/>
            <person name="Persson P."/>
            <person name="Tunlid A."/>
        </authorList>
    </citation>
    <scope>NUCLEOTIDE SEQUENCE [LARGE SCALE GENOMIC DNA]</scope>
    <source>
        <strain evidence="2 3">CBS 291.85</strain>
    </source>
</reference>
<keyword evidence="3" id="KW-1185">Reference proteome</keyword>
<sequence>MSSNNEPSKASGQAHSVKGNLVETVGNLTGSESWTESGREEHAKGEAETNSRAFLSCTRVYPSSSWPSCHLPAFTIPRLPAFSSYRAAEAKNWMQGTADVLCGCKDSVVGAITGDKSQQASGNIQKESGKAQQDANKPL</sequence>
<dbReference type="AlphaFoldDB" id="A0A8H5GEB3"/>
<dbReference type="Proteomes" id="UP000559256">
    <property type="component" value="Unassembled WGS sequence"/>
</dbReference>
<dbReference type="PANTHER" id="PTHR40460:SF1">
    <property type="entry name" value="CSBD-LIKE DOMAIN-CONTAINING PROTEIN"/>
    <property type="match status" value="1"/>
</dbReference>
<name>A0A8H5GEB3_9AGAR</name>
<evidence type="ECO:0008006" key="4">
    <source>
        <dbReference type="Google" id="ProtNLM"/>
    </source>
</evidence>
<feature type="compositionally biased region" description="Basic and acidic residues" evidence="1">
    <location>
        <begin position="37"/>
        <end position="49"/>
    </location>
</feature>
<organism evidence="2 3">
    <name type="scientific">Tetrapyrgos nigripes</name>
    <dbReference type="NCBI Taxonomy" id="182062"/>
    <lineage>
        <taxon>Eukaryota</taxon>
        <taxon>Fungi</taxon>
        <taxon>Dikarya</taxon>
        <taxon>Basidiomycota</taxon>
        <taxon>Agaricomycotina</taxon>
        <taxon>Agaricomycetes</taxon>
        <taxon>Agaricomycetidae</taxon>
        <taxon>Agaricales</taxon>
        <taxon>Marasmiineae</taxon>
        <taxon>Marasmiaceae</taxon>
        <taxon>Tetrapyrgos</taxon>
    </lineage>
</organism>
<feature type="region of interest" description="Disordered" evidence="1">
    <location>
        <begin position="115"/>
        <end position="139"/>
    </location>
</feature>
<accession>A0A8H5GEB3</accession>
<evidence type="ECO:0000256" key="1">
    <source>
        <dbReference type="SAM" id="MobiDB-lite"/>
    </source>
</evidence>
<protein>
    <recommendedName>
        <fullName evidence="4">CsbD-like domain-containing protein</fullName>
    </recommendedName>
</protein>
<feature type="compositionally biased region" description="Polar residues" evidence="1">
    <location>
        <begin position="1"/>
        <end position="14"/>
    </location>
</feature>
<evidence type="ECO:0000313" key="3">
    <source>
        <dbReference type="Proteomes" id="UP000559256"/>
    </source>
</evidence>
<dbReference type="EMBL" id="JAACJM010000034">
    <property type="protein sequence ID" value="KAF5363190.1"/>
    <property type="molecule type" value="Genomic_DNA"/>
</dbReference>
<dbReference type="OrthoDB" id="9999611at2759"/>
<dbReference type="PANTHER" id="PTHR40460">
    <property type="entry name" value="CHROMOSOME 1, WHOLE GENOME SHOTGUN SEQUENCE"/>
    <property type="match status" value="1"/>
</dbReference>
<evidence type="ECO:0000313" key="2">
    <source>
        <dbReference type="EMBL" id="KAF5363190.1"/>
    </source>
</evidence>
<feature type="compositionally biased region" description="Polar residues" evidence="1">
    <location>
        <begin position="26"/>
        <end position="36"/>
    </location>
</feature>
<gene>
    <name evidence="2" type="ORF">D9758_008339</name>
</gene>
<proteinExistence type="predicted"/>
<feature type="region of interest" description="Disordered" evidence="1">
    <location>
        <begin position="1"/>
        <end position="50"/>
    </location>
</feature>
<comment type="caution">
    <text evidence="2">The sequence shown here is derived from an EMBL/GenBank/DDBJ whole genome shotgun (WGS) entry which is preliminary data.</text>
</comment>